<gene>
    <name evidence="1" type="primary">orf415</name>
</gene>
<evidence type="ECO:0000313" key="1">
    <source>
        <dbReference type="EMBL" id="QGX43771.1"/>
    </source>
</evidence>
<reference evidence="1" key="1">
    <citation type="journal article" date="2019" name="Appl. Microbiol. Biotechnol.">
        <title>Complete mitogenome of the entomopathogenic fungus Sporothrix insectorum RCEF 264 and comparative mitogenomics in Ophiostomatales.</title>
        <authorList>
            <person name="Zhang S."/>
            <person name="Zhang Y.J."/>
            <person name="Li Z.L."/>
        </authorList>
    </citation>
    <scope>NUCLEOTIDE SEQUENCE</scope>
    <source>
        <strain evidence="1">RCEF 264</strain>
    </source>
</reference>
<dbReference type="EMBL" id="MK482392">
    <property type="protein sequence ID" value="QGX43771.1"/>
    <property type="molecule type" value="Genomic_DNA"/>
</dbReference>
<dbReference type="GO" id="GO:0005840">
    <property type="term" value="C:ribosome"/>
    <property type="evidence" value="ECO:0007669"/>
    <property type="project" value="UniProtKB-KW"/>
</dbReference>
<dbReference type="AlphaFoldDB" id="A0A6B9DMP0"/>
<organism evidence="1">
    <name type="scientific">Niveomyces insectorum</name>
    <dbReference type="NCBI Taxonomy" id="150359"/>
    <lineage>
        <taxon>Eukaryota</taxon>
        <taxon>Fungi</taxon>
        <taxon>Dikarya</taxon>
        <taxon>Ascomycota</taxon>
        <taxon>Pezizomycotina</taxon>
        <taxon>Sordariomycetes</taxon>
        <taxon>Hypocreomycetidae</taxon>
        <taxon>Hypocreales</taxon>
        <taxon>Cordycipitaceae</taxon>
        <taxon>Niveomyces</taxon>
    </lineage>
</organism>
<keyword evidence="1" id="KW-0689">Ribosomal protein</keyword>
<sequence length="415" mass="49257">MQKNTKLKKFLDLNNNNNNNIFIKNINNKYKLIPLNTINNNVGEIKYFPSDFKEWTNNIYSFNSNYIKNFPVYDLNINKLLKGYFDLYLNHKFIKSRFISSKNKSLSLNKIFVSKTEVKHTNSKAIITVYVYNRERVALLLNNLIILKNIKILKEKKIGIKKLFKFYFFCKSISMDLYDKYFKNIFYKELISIKRSKLKLDINEFKFKDIFLYKLSKLIGKFYNKKVEFNIINLKSIAYNSNIFTEILKRKISDRKDLIFRTMDIILSKGIIFEEKNINKEKKLVKNINFNLIENKYKNLNINYIVKNINLNKTIKDLYDIEDYDNKDIIFDSIKYKNLGGMKLEIKGRLTRRNRADRAIFKLKLKGRLKNTDSSFKGLSSVYLRGNTSSHLEYSMGVNKRKIGAFAVKGWITGK</sequence>
<keyword evidence="1" id="KW-0687">Ribonucleoprotein</keyword>
<name>A0A6B9DMP0_9HYPO</name>
<keyword evidence="1" id="KW-0496">Mitochondrion</keyword>
<protein>
    <submittedName>
        <fullName evidence="1">Ribosomal protein S3</fullName>
    </submittedName>
</protein>
<geneLocation type="mitochondrion" evidence="1"/>
<accession>A0A6B9DMP0</accession>
<proteinExistence type="predicted"/>